<feature type="compositionally biased region" description="Acidic residues" evidence="3">
    <location>
        <begin position="495"/>
        <end position="514"/>
    </location>
</feature>
<dbReference type="Pfam" id="PF00638">
    <property type="entry name" value="Ran_BP1"/>
    <property type="match status" value="1"/>
</dbReference>
<keyword evidence="2" id="KW-0906">Nuclear pore complex</keyword>
<feature type="compositionally biased region" description="Basic and acidic residues" evidence="3">
    <location>
        <begin position="563"/>
        <end position="572"/>
    </location>
</feature>
<feature type="compositionally biased region" description="Low complexity" evidence="3">
    <location>
        <begin position="984"/>
        <end position="1010"/>
    </location>
</feature>
<feature type="region of interest" description="Disordered" evidence="3">
    <location>
        <begin position="1"/>
        <end position="155"/>
    </location>
</feature>
<evidence type="ECO:0000313" key="6">
    <source>
        <dbReference type="Proteomes" id="UP001239445"/>
    </source>
</evidence>
<comment type="caution">
    <text evidence="5">The sequence shown here is derived from an EMBL/GenBank/DDBJ whole genome shotgun (WGS) entry which is preliminary data.</text>
</comment>
<feature type="region of interest" description="Disordered" evidence="3">
    <location>
        <begin position="330"/>
        <end position="625"/>
    </location>
</feature>
<dbReference type="InterPro" id="IPR000156">
    <property type="entry name" value="Ran_bind_dom"/>
</dbReference>
<keyword evidence="2" id="KW-0509">mRNA transport</keyword>
<keyword evidence="6" id="KW-1185">Reference proteome</keyword>
<evidence type="ECO:0000313" key="5">
    <source>
        <dbReference type="EMBL" id="KAK1754504.1"/>
    </source>
</evidence>
<dbReference type="PANTHER" id="PTHR38697">
    <property type="entry name" value="NUCLEAR PORE COMPLEX PROTEIN SIMILAR TO S. CEREVISIAE NUP2 (EUROFUNG)"/>
    <property type="match status" value="1"/>
</dbReference>
<dbReference type="PANTHER" id="PTHR38697:SF1">
    <property type="entry name" value="NUCLEAR PORE COMPLEX PROTEIN SIMILAR TO S. CEREVISIAE NUP2 (EUROFUNG)"/>
    <property type="match status" value="1"/>
</dbReference>
<dbReference type="SUPFAM" id="SSF50729">
    <property type="entry name" value="PH domain-like"/>
    <property type="match status" value="1"/>
</dbReference>
<evidence type="ECO:0000259" key="4">
    <source>
        <dbReference type="PROSITE" id="PS50196"/>
    </source>
</evidence>
<sequence>MESPAKKRSIFGFTGLWRSSTAPPSDGDATAKSTSMAHAAGSPMQSRVESGNASAPESPVKRASDAQLASRKILGRPQGPSSKLSQSFTAADFERPSPTIPNKSISFSESVGVGVAPRRRPGDNPYKTSSYSSATVSGTPTSQRTTNFSGTSSAPRNIFRSSAMYQRPGIPSFSPRVTPTITKQIFPPATPGRSSRGVSADVSGRGLANTTSSALFEMRISSPPRHLTGEMLTKELQTRPQDSSRSGSIYADEYLAHLCPPDLDEDQRRQFFCILDLRRLKYSADEVFTKKDWKINVLNFAKEYEKNRSLIMLRYGLYEFKTVRASEAVKKEWKQKHGIPDSDDESEPMTVSKPTSTGSKRKAEDDLKSSDTALTTSSNANKRARAPDVTATPSKNKRKANDEPDENQPSKLQKSSATPQKTPSATKSMFESIVNKGQGSSTPAKSPAKSLFASAPKLPNGTGGRSVFEATSKPSAAAANIFGHLSDASKGSPNDDADAESETDSAEGEGESEVQEASASEEPSSASGDAPTPQFASGKTPTTVNGTSTTSSEAGESSQGRSLFDRITRDADGQPVRKLPPQQGASPFAVSPDGERSASPAKDLATPAPAPAPAPANNTWNTGTPIKFTSGPSLFAPTTTKPTVDFGASAAAKKVAADAPTQPPAQNMFGSLKKPEEPVAKPGDAPKPASLFGQSTATPNLFGGLSSSASTGSNLFASGAPAFGQPKDKEGSNEAAAPKPAVGLFGAASTPAAPATGAGLFGQQAKTDGTAPASSTGLFGKTQSTDASAAAPSMFAQSTAPKTNLFGAASTTSTATEEPAAKKMFSGGDSKPGQSLFAFGGGASTTDAAKPAAESQPVFGAGNTTDAKPLFGAATTTESKPLFGAGITTEAKPLFGNGDKGLFGTTPAAGATQESKPMFGATTTTEAPKSLFGTAPTPAAEPSKPLFGGLPQVEAPKPGGFVFGSSAATPAPAPTTSLFGTTAQPASTQAAPGSIFGTSFTSTTAPTPTGRNPFTGGTTSAPSSFNFGSNDNPGATFSFTGTPGAPTISFGGATDSSAQPSQPNTSFGGSNLFQFGANTSQTNGSMFSQQAPSTTNMFGSTLAPGGGTSTGTNSPFTFGGASSLATTPAASTPEPAAEVEQSRGTNADGDEAPQEQISLTDGGPGEEDESVVHEVRAKAVKLVVGGDSEDDDSGSAKDKKSPWKTQGVGPLRILKNKKTGAVRMLLRAEPRGHIALNKLVLPNFSYKVDSAGGKYIKLTTATEDGKGLETWMLQVKTADAAKALAESLEANKSANAK</sequence>
<dbReference type="EMBL" id="MU839835">
    <property type="protein sequence ID" value="KAK1754504.1"/>
    <property type="molecule type" value="Genomic_DNA"/>
</dbReference>
<feature type="region of interest" description="Disordered" evidence="3">
    <location>
        <begin position="655"/>
        <end position="738"/>
    </location>
</feature>
<feature type="region of interest" description="Disordered" evidence="3">
    <location>
        <begin position="758"/>
        <end position="784"/>
    </location>
</feature>
<evidence type="ECO:0000256" key="2">
    <source>
        <dbReference type="ARBA" id="ARBA00023132"/>
    </source>
</evidence>
<gene>
    <name evidence="5" type="ORF">QBC47DRAFT_219208</name>
</gene>
<dbReference type="InterPro" id="IPR011993">
    <property type="entry name" value="PH-like_dom_sf"/>
</dbReference>
<feature type="compositionally biased region" description="Low complexity" evidence="3">
    <location>
        <begin position="1110"/>
        <end position="1139"/>
    </location>
</feature>
<keyword evidence="2" id="KW-0539">Nucleus</keyword>
<name>A0AAJ0BC05_9PEZI</name>
<feature type="compositionally biased region" description="Polar residues" evidence="3">
    <location>
        <begin position="1015"/>
        <end position="1041"/>
    </location>
</feature>
<evidence type="ECO:0000256" key="1">
    <source>
        <dbReference type="ARBA" id="ARBA00004567"/>
    </source>
</evidence>
<feature type="compositionally biased region" description="Polar residues" evidence="3">
    <location>
        <begin position="764"/>
        <end position="784"/>
    </location>
</feature>
<keyword evidence="2" id="KW-0811">Translocation</keyword>
<feature type="region of interest" description="Disordered" evidence="3">
    <location>
        <begin position="836"/>
        <end position="864"/>
    </location>
</feature>
<dbReference type="GO" id="GO:0005643">
    <property type="term" value="C:nuclear pore"/>
    <property type="evidence" value="ECO:0007669"/>
    <property type="project" value="UniProtKB-SubCell"/>
</dbReference>
<feature type="compositionally biased region" description="Polar residues" evidence="3">
    <location>
        <begin position="100"/>
        <end position="109"/>
    </location>
</feature>
<feature type="compositionally biased region" description="Polar residues" evidence="3">
    <location>
        <begin position="692"/>
        <end position="716"/>
    </location>
</feature>
<feature type="compositionally biased region" description="Polar residues" evidence="3">
    <location>
        <begin position="407"/>
        <end position="444"/>
    </location>
</feature>
<organism evidence="5 6">
    <name type="scientific">Echria macrotheca</name>
    <dbReference type="NCBI Taxonomy" id="438768"/>
    <lineage>
        <taxon>Eukaryota</taxon>
        <taxon>Fungi</taxon>
        <taxon>Dikarya</taxon>
        <taxon>Ascomycota</taxon>
        <taxon>Pezizomycotina</taxon>
        <taxon>Sordariomycetes</taxon>
        <taxon>Sordariomycetidae</taxon>
        <taxon>Sordariales</taxon>
        <taxon>Schizotheciaceae</taxon>
        <taxon>Echria</taxon>
    </lineage>
</organism>
<feature type="compositionally biased region" description="Polar residues" evidence="3">
    <location>
        <begin position="126"/>
        <end position="155"/>
    </location>
</feature>
<dbReference type="Proteomes" id="UP001239445">
    <property type="component" value="Unassembled WGS sequence"/>
</dbReference>
<feature type="compositionally biased region" description="Low complexity" evidence="3">
    <location>
        <begin position="540"/>
        <end position="558"/>
    </location>
</feature>
<feature type="compositionally biased region" description="Low complexity" evidence="3">
    <location>
        <begin position="615"/>
        <end position="625"/>
    </location>
</feature>
<feature type="region of interest" description="Disordered" evidence="3">
    <location>
        <begin position="984"/>
        <end position="1207"/>
    </location>
</feature>
<keyword evidence="2" id="KW-0653">Protein transport</keyword>
<feature type="region of interest" description="Disordered" evidence="3">
    <location>
        <begin position="905"/>
        <end position="924"/>
    </location>
</feature>
<dbReference type="PROSITE" id="PS50196">
    <property type="entry name" value="RANBD1"/>
    <property type="match status" value="1"/>
</dbReference>
<feature type="compositionally biased region" description="Polar residues" evidence="3">
    <location>
        <begin position="43"/>
        <end position="55"/>
    </location>
</feature>
<evidence type="ECO:0000256" key="3">
    <source>
        <dbReference type="SAM" id="MobiDB-lite"/>
    </source>
</evidence>
<protein>
    <submittedName>
        <fullName evidence="5">Nucleoporin nup61</fullName>
    </submittedName>
</protein>
<reference evidence="5" key="1">
    <citation type="submission" date="2023-06" db="EMBL/GenBank/DDBJ databases">
        <title>Genome-scale phylogeny and comparative genomics of the fungal order Sordariales.</title>
        <authorList>
            <consortium name="Lawrence Berkeley National Laboratory"/>
            <person name="Hensen N."/>
            <person name="Bonometti L."/>
            <person name="Westerberg I."/>
            <person name="Brannstrom I.O."/>
            <person name="Guillou S."/>
            <person name="Cros-Aarteil S."/>
            <person name="Calhoun S."/>
            <person name="Haridas S."/>
            <person name="Kuo A."/>
            <person name="Mondo S."/>
            <person name="Pangilinan J."/>
            <person name="Riley R."/>
            <person name="Labutti K."/>
            <person name="Andreopoulos B."/>
            <person name="Lipzen A."/>
            <person name="Chen C."/>
            <person name="Yanf M."/>
            <person name="Daum C."/>
            <person name="Ng V."/>
            <person name="Clum A."/>
            <person name="Steindorff A."/>
            <person name="Ohm R."/>
            <person name="Martin F."/>
            <person name="Silar P."/>
            <person name="Natvig D."/>
            <person name="Lalanne C."/>
            <person name="Gautier V."/>
            <person name="Ament-Velasquez S.L."/>
            <person name="Kruys A."/>
            <person name="Hutchinson M.I."/>
            <person name="Powell A.J."/>
            <person name="Barry K."/>
            <person name="Miller A.N."/>
            <person name="Grigoriev I.V."/>
            <person name="Debuchy R."/>
            <person name="Gladieux P."/>
            <person name="Thoren M.H."/>
            <person name="Johannesson H."/>
        </authorList>
    </citation>
    <scope>NUCLEOTIDE SEQUENCE</scope>
    <source>
        <strain evidence="5">PSN4</strain>
    </source>
</reference>
<feature type="compositionally biased region" description="Polar residues" evidence="3">
    <location>
        <begin position="1054"/>
        <end position="1099"/>
    </location>
</feature>
<feature type="compositionally biased region" description="Polar residues" evidence="3">
    <location>
        <begin position="79"/>
        <end position="89"/>
    </location>
</feature>
<dbReference type="CDD" id="cd13170">
    <property type="entry name" value="RanBD_NUP50"/>
    <property type="match status" value="1"/>
</dbReference>
<proteinExistence type="predicted"/>
<feature type="region of interest" description="Disordered" evidence="3">
    <location>
        <begin position="185"/>
        <end position="204"/>
    </location>
</feature>
<dbReference type="Gene3D" id="2.30.29.30">
    <property type="entry name" value="Pleckstrin-homology domain (PH domain)/Phosphotyrosine-binding domain (PTB)"/>
    <property type="match status" value="1"/>
</dbReference>
<feature type="domain" description="RanBD1" evidence="4">
    <location>
        <begin position="1165"/>
        <end position="1297"/>
    </location>
</feature>
<dbReference type="InterPro" id="IPR025574">
    <property type="entry name" value="Nucleoporin_FG_rpt"/>
</dbReference>
<accession>A0AAJ0BC05</accession>
<feature type="compositionally biased region" description="Low complexity" evidence="3">
    <location>
        <begin position="515"/>
        <end position="528"/>
    </location>
</feature>
<dbReference type="InterPro" id="IPR053074">
    <property type="entry name" value="NPC_Nucleoporin"/>
</dbReference>
<dbReference type="Pfam" id="PF13634">
    <property type="entry name" value="Nucleoporin_FG"/>
    <property type="match status" value="4"/>
</dbReference>
<feature type="compositionally biased region" description="Polar residues" evidence="3">
    <location>
        <begin position="370"/>
        <end position="381"/>
    </location>
</feature>
<keyword evidence="2" id="KW-0813">Transport</keyword>
<comment type="subcellular location">
    <subcellularLocation>
        <location evidence="1">Nucleus</location>
        <location evidence="1">Nuclear pore complex</location>
    </subcellularLocation>
</comment>
<dbReference type="SMART" id="SM00160">
    <property type="entry name" value="RanBD"/>
    <property type="match status" value="1"/>
</dbReference>